<accession>A0A0K8S7F6</accession>
<dbReference type="AlphaFoldDB" id="A0A0K8S7F6"/>
<evidence type="ECO:0000256" key="1">
    <source>
        <dbReference type="SAM" id="MobiDB-lite"/>
    </source>
</evidence>
<evidence type="ECO:0000313" key="2">
    <source>
        <dbReference type="EMBL" id="JAG48660.1"/>
    </source>
</evidence>
<reference evidence="2" key="1">
    <citation type="submission" date="2014-09" db="EMBL/GenBank/DDBJ databases">
        <authorList>
            <person name="Magalhaes I.L.F."/>
            <person name="Oliveira U."/>
            <person name="Santos F.R."/>
            <person name="Vidigal T.H.D.A."/>
            <person name="Brescovit A.D."/>
            <person name="Santos A.J."/>
        </authorList>
    </citation>
    <scope>NUCLEOTIDE SEQUENCE</scope>
</reference>
<feature type="non-terminal residue" evidence="2">
    <location>
        <position position="233"/>
    </location>
</feature>
<dbReference type="EMBL" id="GBRD01017167">
    <property type="protein sequence ID" value="JAG48660.1"/>
    <property type="molecule type" value="Transcribed_RNA"/>
</dbReference>
<organism evidence="2">
    <name type="scientific">Lygus hesperus</name>
    <name type="common">Western plant bug</name>
    <dbReference type="NCBI Taxonomy" id="30085"/>
    <lineage>
        <taxon>Eukaryota</taxon>
        <taxon>Metazoa</taxon>
        <taxon>Ecdysozoa</taxon>
        <taxon>Arthropoda</taxon>
        <taxon>Hexapoda</taxon>
        <taxon>Insecta</taxon>
        <taxon>Pterygota</taxon>
        <taxon>Neoptera</taxon>
        <taxon>Paraneoptera</taxon>
        <taxon>Hemiptera</taxon>
        <taxon>Heteroptera</taxon>
        <taxon>Panheteroptera</taxon>
        <taxon>Cimicomorpha</taxon>
        <taxon>Miridae</taxon>
        <taxon>Mirini</taxon>
        <taxon>Lygus</taxon>
    </lineage>
</organism>
<sequence>MEQQSSKYDAITAAVLDQQQPRISRSSAEDVARRYKNANNDGVSPAMNPLVHCFEAMKPHPQRLGNSRVHPSTSVFQDVSDDGRSSNDDEATFYGDVDDQVHPLKKGGRSGSPSVTEAEADDYDENDASNEIRLPEGFRKIISKSLKPIPSKPFIHPEVVDAWGTQLRSGLLLEYYNEVNDKFDPKHHYSSLLPPVLDTHVADAISPQLRAKDAQLMKTQSFFSKGLVAVGEA</sequence>
<proteinExistence type="predicted"/>
<feature type="region of interest" description="Disordered" evidence="1">
    <location>
        <begin position="62"/>
        <end position="124"/>
    </location>
</feature>
<name>A0A0K8S7F6_LYGHE</name>
<protein>
    <submittedName>
        <fullName evidence="2">Uncharacterized protein</fullName>
    </submittedName>
</protein>